<evidence type="ECO:0000256" key="1">
    <source>
        <dbReference type="SAM" id="Phobius"/>
    </source>
</evidence>
<feature type="transmembrane region" description="Helical" evidence="1">
    <location>
        <begin position="51"/>
        <end position="73"/>
    </location>
</feature>
<comment type="caution">
    <text evidence="3">The sequence shown here is derived from an EMBL/GenBank/DDBJ whole genome shotgun (WGS) entry which is preliminary data.</text>
</comment>
<dbReference type="Gene3D" id="1.20.144.10">
    <property type="entry name" value="Phosphatidic acid phosphatase type 2/haloperoxidase"/>
    <property type="match status" value="1"/>
</dbReference>
<evidence type="ECO:0000313" key="4">
    <source>
        <dbReference type="Proteomes" id="UP000739411"/>
    </source>
</evidence>
<protein>
    <submittedName>
        <fullName evidence="3">Phosphatase PAP2 family protein</fullName>
    </submittedName>
</protein>
<sequence>MTKLVVERPRPDIFSAAILLPEDWSFPSAHTMQVTAFLLAILFLSKDKCFISTATGAALIILLVGTSRLYLQVHFPTDVIFGIIAAIGCVMAARQLTVEQRNNS</sequence>
<dbReference type="InterPro" id="IPR000326">
    <property type="entry name" value="PAP2/HPO"/>
</dbReference>
<organism evidence="3 4">
    <name type="scientific">Candidatus Dechloromonas phosphorivorans</name>
    <dbReference type="NCBI Taxonomy" id="2899244"/>
    <lineage>
        <taxon>Bacteria</taxon>
        <taxon>Pseudomonadati</taxon>
        <taxon>Pseudomonadota</taxon>
        <taxon>Betaproteobacteria</taxon>
        <taxon>Rhodocyclales</taxon>
        <taxon>Azonexaceae</taxon>
        <taxon>Dechloromonas</taxon>
    </lineage>
</organism>
<dbReference type="SUPFAM" id="SSF48317">
    <property type="entry name" value="Acid phosphatase/Vanadium-dependent haloperoxidase"/>
    <property type="match status" value="1"/>
</dbReference>
<gene>
    <name evidence="3" type="ORF">IPJ38_19100</name>
</gene>
<name>A0A935MUP0_9RHOO</name>
<keyword evidence="1" id="KW-0812">Transmembrane</keyword>
<feature type="transmembrane region" description="Helical" evidence="1">
    <location>
        <begin position="79"/>
        <end position="97"/>
    </location>
</feature>
<dbReference type="Proteomes" id="UP000739411">
    <property type="component" value="Unassembled WGS sequence"/>
</dbReference>
<dbReference type="InterPro" id="IPR036938">
    <property type="entry name" value="PAP2/HPO_sf"/>
</dbReference>
<dbReference type="PANTHER" id="PTHR14969">
    <property type="entry name" value="SPHINGOSINE-1-PHOSPHATE PHOSPHOHYDROLASE"/>
    <property type="match status" value="1"/>
</dbReference>
<keyword evidence="1" id="KW-0472">Membrane</keyword>
<reference evidence="3 4" key="1">
    <citation type="submission" date="2020-10" db="EMBL/GenBank/DDBJ databases">
        <title>Connecting structure to function with the recovery of over 1000 high-quality activated sludge metagenome-assembled genomes encoding full-length rRNA genes using long-read sequencing.</title>
        <authorList>
            <person name="Singleton C.M."/>
            <person name="Petriglieri F."/>
            <person name="Kristensen J.M."/>
            <person name="Kirkegaard R.H."/>
            <person name="Michaelsen T.Y."/>
            <person name="Andersen M.H."/>
            <person name="Karst S.M."/>
            <person name="Dueholm M.S."/>
            <person name="Nielsen P.H."/>
            <person name="Albertsen M."/>
        </authorList>
    </citation>
    <scope>NUCLEOTIDE SEQUENCE [LARGE SCALE GENOMIC DNA]</scope>
    <source>
        <strain evidence="3">EsbW_18-Q3-R4-48_BATAC.463</strain>
    </source>
</reference>
<dbReference type="Pfam" id="PF01569">
    <property type="entry name" value="PAP2"/>
    <property type="match status" value="1"/>
</dbReference>
<evidence type="ECO:0000313" key="3">
    <source>
        <dbReference type="EMBL" id="MBK7416884.1"/>
    </source>
</evidence>
<dbReference type="AlphaFoldDB" id="A0A935MUP0"/>
<dbReference type="SMART" id="SM00014">
    <property type="entry name" value="acidPPc"/>
    <property type="match status" value="1"/>
</dbReference>
<evidence type="ECO:0000259" key="2">
    <source>
        <dbReference type="SMART" id="SM00014"/>
    </source>
</evidence>
<dbReference type="PANTHER" id="PTHR14969:SF13">
    <property type="entry name" value="AT30094P"/>
    <property type="match status" value="1"/>
</dbReference>
<keyword evidence="1" id="KW-1133">Transmembrane helix</keyword>
<feature type="domain" description="Phosphatidic acid phosphatase type 2/haloperoxidase" evidence="2">
    <location>
        <begin position="1"/>
        <end position="94"/>
    </location>
</feature>
<accession>A0A935MUP0</accession>
<dbReference type="EMBL" id="JADJMS010000047">
    <property type="protein sequence ID" value="MBK7416884.1"/>
    <property type="molecule type" value="Genomic_DNA"/>
</dbReference>
<proteinExistence type="predicted"/>